<protein>
    <recommendedName>
        <fullName evidence="6">Mid2 domain-containing protein</fullName>
    </recommendedName>
</protein>
<comment type="caution">
    <text evidence="4">The sequence shown here is derived from an EMBL/GenBank/DDBJ whole genome shotgun (WGS) entry which is preliminary data.</text>
</comment>
<feature type="signal peptide" evidence="3">
    <location>
        <begin position="1"/>
        <end position="25"/>
    </location>
</feature>
<reference evidence="4" key="1">
    <citation type="journal article" date="2023" name="IMA Fungus">
        <title>Comparative genomic study of the Penicillium genus elucidates a diverse pangenome and 15 lateral gene transfer events.</title>
        <authorList>
            <person name="Petersen C."/>
            <person name="Sorensen T."/>
            <person name="Nielsen M.R."/>
            <person name="Sondergaard T.E."/>
            <person name="Sorensen J.L."/>
            <person name="Fitzpatrick D.A."/>
            <person name="Frisvad J.C."/>
            <person name="Nielsen K.L."/>
        </authorList>
    </citation>
    <scope>NUCLEOTIDE SEQUENCE</scope>
    <source>
        <strain evidence="4">IBT 12815</strain>
    </source>
</reference>
<evidence type="ECO:0000256" key="3">
    <source>
        <dbReference type="SAM" id="SignalP"/>
    </source>
</evidence>
<keyword evidence="2" id="KW-1133">Transmembrane helix</keyword>
<evidence type="ECO:0000313" key="4">
    <source>
        <dbReference type="EMBL" id="KAJ5588156.1"/>
    </source>
</evidence>
<feature type="chain" id="PRO_5042085383" description="Mid2 domain-containing protein" evidence="3">
    <location>
        <begin position="26"/>
        <end position="295"/>
    </location>
</feature>
<dbReference type="Proteomes" id="UP001213799">
    <property type="component" value="Unassembled WGS sequence"/>
</dbReference>
<organism evidence="4 5">
    <name type="scientific">Penicillium hordei</name>
    <dbReference type="NCBI Taxonomy" id="40994"/>
    <lineage>
        <taxon>Eukaryota</taxon>
        <taxon>Fungi</taxon>
        <taxon>Dikarya</taxon>
        <taxon>Ascomycota</taxon>
        <taxon>Pezizomycotina</taxon>
        <taxon>Eurotiomycetes</taxon>
        <taxon>Eurotiomycetidae</taxon>
        <taxon>Eurotiales</taxon>
        <taxon>Aspergillaceae</taxon>
        <taxon>Penicillium</taxon>
    </lineage>
</organism>
<keyword evidence="3" id="KW-0732">Signal</keyword>
<dbReference type="RefSeq" id="XP_056747175.1">
    <property type="nucleotide sequence ID" value="XM_056901888.1"/>
</dbReference>
<sequence>MKPTYQPNPSFSILSIPAFIPLVTSLCYYHDGTVASNPIYQPCISIKDTIGMCCASNRSNPAGGSNTNGVTSDECLANGLCMNVLTYRNSSGESGTNTTYWRNQCTISDWTNNGCLSVCTKGSIPSGGSDFSAKMTSCDGTANSTTWCCGDNARCCNTSSKITIAQKLGEHTSTSLSHLIPSSASTSLSSSPTSTSTPSSPSSSQLSGGVMAGIAVGSVLGAIAFLAIIYFLFARWKKKIIQRENEAEGLAINLRPGSRPLELENLIQTVAHEKATGPQDVRAELPSEPVGRTVD</sequence>
<feature type="region of interest" description="Disordered" evidence="1">
    <location>
        <begin position="274"/>
        <end position="295"/>
    </location>
</feature>
<proteinExistence type="predicted"/>
<feature type="transmembrane region" description="Helical" evidence="2">
    <location>
        <begin position="210"/>
        <end position="233"/>
    </location>
</feature>
<keyword evidence="2" id="KW-0812">Transmembrane</keyword>
<accession>A0AAD6DL17</accession>
<evidence type="ECO:0008006" key="6">
    <source>
        <dbReference type="Google" id="ProtNLM"/>
    </source>
</evidence>
<evidence type="ECO:0000256" key="1">
    <source>
        <dbReference type="SAM" id="MobiDB-lite"/>
    </source>
</evidence>
<gene>
    <name evidence="4" type="ORF">N7537_010834</name>
</gene>
<dbReference type="GeneID" id="81592130"/>
<feature type="compositionally biased region" description="Basic and acidic residues" evidence="1">
    <location>
        <begin position="274"/>
        <end position="285"/>
    </location>
</feature>
<name>A0AAD6DL17_9EURO</name>
<evidence type="ECO:0000313" key="5">
    <source>
        <dbReference type="Proteomes" id="UP001213799"/>
    </source>
</evidence>
<evidence type="ECO:0000256" key="2">
    <source>
        <dbReference type="SAM" id="Phobius"/>
    </source>
</evidence>
<feature type="region of interest" description="Disordered" evidence="1">
    <location>
        <begin position="183"/>
        <end position="205"/>
    </location>
</feature>
<keyword evidence="5" id="KW-1185">Reference proteome</keyword>
<reference evidence="4" key="2">
    <citation type="submission" date="2023-01" db="EMBL/GenBank/DDBJ databases">
        <authorList>
            <person name="Petersen C."/>
        </authorList>
    </citation>
    <scope>NUCLEOTIDE SEQUENCE</scope>
    <source>
        <strain evidence="4">IBT 12815</strain>
    </source>
</reference>
<dbReference type="EMBL" id="JAQJAE010000006">
    <property type="protein sequence ID" value="KAJ5588156.1"/>
    <property type="molecule type" value="Genomic_DNA"/>
</dbReference>
<dbReference type="AlphaFoldDB" id="A0AAD6DL17"/>
<keyword evidence="2" id="KW-0472">Membrane</keyword>